<protein>
    <submittedName>
        <fullName evidence="4">Jg6219 protein</fullName>
    </submittedName>
</protein>
<evidence type="ECO:0000313" key="4">
    <source>
        <dbReference type="EMBL" id="CAH2238525.1"/>
    </source>
</evidence>
<feature type="compositionally biased region" description="Basic and acidic residues" evidence="1">
    <location>
        <begin position="296"/>
        <end position="321"/>
    </location>
</feature>
<evidence type="ECO:0000256" key="1">
    <source>
        <dbReference type="SAM" id="MobiDB-lite"/>
    </source>
</evidence>
<evidence type="ECO:0000256" key="2">
    <source>
        <dbReference type="SAM" id="SignalP"/>
    </source>
</evidence>
<sequence>MAPNYLLGITVLLSSCLIEISCRPSNTESTVLPEEISSKEPKAIADQVDGSIYYQADTDINEQEDSTKEIVEKIKKINSILNKPRRPQLNLNTQYNEKFNGIDEETLEKIKQIIASEKFHPHSKTKNQPKSSDLDNDDRNPYSRAFRLMPNMGYPNTIPIPVPYYYPYALDYPVVVAPDTNEIRSKYAYNDLKSTVPSNLKSVVSNEPYQTRQEQQPIFPGLPSFPSFSVESLFQFRPFSQLFPVLIKNPFVAFTQGGGWDNFIEYGQTADVCSRKQKSSDDEYIEIIKKLMKQNDDAVKSDNHRGNEDVRSDKNSRESRALRKPTSLNGASEQEAGSKNARKIYTTKPITRKTTKKPLNIDESDDLKSDYEGSLRFPFSSDFSWFGDRKPVAPSPGFFINKLRVRKGGVAIAGPGGVATAGRGGTAIVGPGGLAYTKPGGLAIAGPHARVVALSEHHNFNDFVSRAIKLDDNRRASEPIREGKLVATGPVIYYHPTEAPTEET</sequence>
<dbReference type="AlphaFoldDB" id="A0A8S4RQ00"/>
<evidence type="ECO:0000313" key="5">
    <source>
        <dbReference type="Proteomes" id="UP000838756"/>
    </source>
</evidence>
<feature type="chain" id="PRO_5035839170" evidence="2">
    <location>
        <begin position="23"/>
        <end position="504"/>
    </location>
</feature>
<dbReference type="InterPro" id="IPR031942">
    <property type="entry name" value="DUF4774"/>
</dbReference>
<dbReference type="OrthoDB" id="8194084at2759"/>
<accession>A0A8S4RQ00</accession>
<feature type="domain" description="DUF4774" evidence="3">
    <location>
        <begin position="402"/>
        <end position="455"/>
    </location>
</feature>
<feature type="region of interest" description="Disordered" evidence="1">
    <location>
        <begin position="118"/>
        <end position="139"/>
    </location>
</feature>
<keyword evidence="5" id="KW-1185">Reference proteome</keyword>
<comment type="caution">
    <text evidence="4">The sequence shown here is derived from an EMBL/GenBank/DDBJ whole genome shotgun (WGS) entry which is preliminary data.</text>
</comment>
<feature type="compositionally biased region" description="Polar residues" evidence="1">
    <location>
        <begin position="326"/>
        <end position="337"/>
    </location>
</feature>
<keyword evidence="2" id="KW-0732">Signal</keyword>
<proteinExistence type="predicted"/>
<feature type="region of interest" description="Disordered" evidence="1">
    <location>
        <begin position="296"/>
        <end position="365"/>
    </location>
</feature>
<evidence type="ECO:0000259" key="3">
    <source>
        <dbReference type="Pfam" id="PF15999"/>
    </source>
</evidence>
<gene>
    <name evidence="4" type="primary">jg6219</name>
    <name evidence="4" type="ORF">PAEG_LOCUS15611</name>
</gene>
<organism evidence="4 5">
    <name type="scientific">Pararge aegeria aegeria</name>
    <dbReference type="NCBI Taxonomy" id="348720"/>
    <lineage>
        <taxon>Eukaryota</taxon>
        <taxon>Metazoa</taxon>
        <taxon>Ecdysozoa</taxon>
        <taxon>Arthropoda</taxon>
        <taxon>Hexapoda</taxon>
        <taxon>Insecta</taxon>
        <taxon>Pterygota</taxon>
        <taxon>Neoptera</taxon>
        <taxon>Endopterygota</taxon>
        <taxon>Lepidoptera</taxon>
        <taxon>Glossata</taxon>
        <taxon>Ditrysia</taxon>
        <taxon>Papilionoidea</taxon>
        <taxon>Nymphalidae</taxon>
        <taxon>Satyrinae</taxon>
        <taxon>Satyrini</taxon>
        <taxon>Parargina</taxon>
        <taxon>Pararge</taxon>
    </lineage>
</organism>
<feature type="signal peptide" evidence="2">
    <location>
        <begin position="1"/>
        <end position="22"/>
    </location>
</feature>
<name>A0A8S4RQ00_9NEOP</name>
<dbReference type="Proteomes" id="UP000838756">
    <property type="component" value="Unassembled WGS sequence"/>
</dbReference>
<reference evidence="4" key="1">
    <citation type="submission" date="2022-03" db="EMBL/GenBank/DDBJ databases">
        <authorList>
            <person name="Lindestad O."/>
        </authorList>
    </citation>
    <scope>NUCLEOTIDE SEQUENCE</scope>
</reference>
<dbReference type="Pfam" id="PF15999">
    <property type="entry name" value="DUF4774"/>
    <property type="match status" value="1"/>
</dbReference>
<dbReference type="EMBL" id="CAKXAJ010025358">
    <property type="protein sequence ID" value="CAH2238525.1"/>
    <property type="molecule type" value="Genomic_DNA"/>
</dbReference>